<reference evidence="8 9" key="1">
    <citation type="submission" date="2017-01" db="EMBL/GenBank/DDBJ databases">
        <title>Trade-off between light-utilization and light-protection in marine flavobacteria.</title>
        <authorList>
            <person name="Kumagai Y."/>
            <person name="Yoshizawa S."/>
            <person name="Kogure K."/>
            <person name="Iwasaki W."/>
        </authorList>
    </citation>
    <scope>NUCLEOTIDE SEQUENCE [LARGE SCALE GENOMIC DNA]</scope>
    <source>
        <strain evidence="8 9">KCTC 32109</strain>
    </source>
</reference>
<feature type="domain" description="PPIase FKBP-type" evidence="7">
    <location>
        <begin position="122"/>
        <end position="230"/>
    </location>
</feature>
<comment type="caution">
    <text evidence="8">The sequence shown here is derived from an EMBL/GenBank/DDBJ whole genome shotgun (WGS) entry which is preliminary data.</text>
</comment>
<sequence>MKMKNLKYIIASCLIIIIAIACSPDDDSTTVAIRDRQEVDLEDQLELQNYLASHFWNYEDYANNPVGSDFEIKFDSLVGVNANKIPLSQQVTTSVLRREGIDYTVYTLNVRQGAGAKSPSFADSTLVSYKGYQLNKEMNDNGSYQQIVFDSSTNSIWFDLPQVVSGFMEGVTQFNEATSITPQPDGTLSYENGGIGAVFMPSGLGYFSSSVSGIPSYSPLIFTFQLRAVKVTDHDGDGIFSKFEDLDGDRNLRSSDNADNTDEDTIGRFNYIDADDDNDGVNTIDENADPNGDGDPSDALDTDGDGVPDYLDADTAIAVTT</sequence>
<evidence type="ECO:0000256" key="1">
    <source>
        <dbReference type="ARBA" id="ARBA00000971"/>
    </source>
</evidence>
<organism evidence="8 9">
    <name type="scientific">Nonlabens arenilitoris</name>
    <dbReference type="NCBI Taxonomy" id="1217969"/>
    <lineage>
        <taxon>Bacteria</taxon>
        <taxon>Pseudomonadati</taxon>
        <taxon>Bacteroidota</taxon>
        <taxon>Flavobacteriia</taxon>
        <taxon>Flavobacteriales</taxon>
        <taxon>Flavobacteriaceae</taxon>
        <taxon>Nonlabens</taxon>
    </lineage>
</organism>
<dbReference type="AlphaFoldDB" id="A0A2S7U7U8"/>
<dbReference type="EC" id="5.2.1.8" evidence="2 4"/>
<dbReference type="SUPFAM" id="SSF54534">
    <property type="entry name" value="FKBP-like"/>
    <property type="match status" value="1"/>
</dbReference>
<proteinExistence type="predicted"/>
<feature type="region of interest" description="Disordered" evidence="5">
    <location>
        <begin position="270"/>
        <end position="308"/>
    </location>
</feature>
<gene>
    <name evidence="8" type="ORF">BST92_01210</name>
</gene>
<dbReference type="Proteomes" id="UP000239747">
    <property type="component" value="Unassembled WGS sequence"/>
</dbReference>
<dbReference type="InterPro" id="IPR001179">
    <property type="entry name" value="PPIase_FKBP_dom"/>
</dbReference>
<evidence type="ECO:0000313" key="9">
    <source>
        <dbReference type="Proteomes" id="UP000239747"/>
    </source>
</evidence>
<feature type="compositionally biased region" description="Acidic residues" evidence="5">
    <location>
        <begin position="295"/>
        <end position="306"/>
    </location>
</feature>
<dbReference type="EMBL" id="MTPW01000001">
    <property type="protein sequence ID" value="PQJ30637.1"/>
    <property type="molecule type" value="Genomic_DNA"/>
</dbReference>
<keyword evidence="9" id="KW-1185">Reference proteome</keyword>
<dbReference type="PROSITE" id="PS50059">
    <property type="entry name" value="FKBP_PPIASE"/>
    <property type="match status" value="1"/>
</dbReference>
<evidence type="ECO:0000256" key="5">
    <source>
        <dbReference type="SAM" id="MobiDB-lite"/>
    </source>
</evidence>
<evidence type="ECO:0000259" key="7">
    <source>
        <dbReference type="PROSITE" id="PS50059"/>
    </source>
</evidence>
<evidence type="ECO:0000256" key="6">
    <source>
        <dbReference type="SAM" id="SignalP"/>
    </source>
</evidence>
<keyword evidence="4 8" id="KW-0413">Isomerase</keyword>
<dbReference type="OrthoDB" id="1424215at2"/>
<dbReference type="GO" id="GO:0003755">
    <property type="term" value="F:peptidyl-prolyl cis-trans isomerase activity"/>
    <property type="evidence" value="ECO:0007669"/>
    <property type="project" value="UniProtKB-KW"/>
</dbReference>
<protein>
    <recommendedName>
        <fullName evidence="2 4">peptidylprolyl isomerase</fullName>
        <ecNumber evidence="2 4">5.2.1.8</ecNumber>
    </recommendedName>
</protein>
<name>A0A2S7U7U8_9FLAO</name>
<dbReference type="Gene3D" id="3.10.50.40">
    <property type="match status" value="1"/>
</dbReference>
<comment type="catalytic activity">
    <reaction evidence="1 4">
        <text>[protein]-peptidylproline (omega=180) = [protein]-peptidylproline (omega=0)</text>
        <dbReference type="Rhea" id="RHEA:16237"/>
        <dbReference type="Rhea" id="RHEA-COMP:10747"/>
        <dbReference type="Rhea" id="RHEA-COMP:10748"/>
        <dbReference type="ChEBI" id="CHEBI:83833"/>
        <dbReference type="ChEBI" id="CHEBI:83834"/>
        <dbReference type="EC" id="5.2.1.8"/>
    </reaction>
</comment>
<dbReference type="PROSITE" id="PS51257">
    <property type="entry name" value="PROKAR_LIPOPROTEIN"/>
    <property type="match status" value="1"/>
</dbReference>
<evidence type="ECO:0000256" key="4">
    <source>
        <dbReference type="PROSITE-ProRule" id="PRU00277"/>
    </source>
</evidence>
<feature type="chain" id="PRO_5015736024" description="peptidylprolyl isomerase" evidence="6">
    <location>
        <begin position="24"/>
        <end position="321"/>
    </location>
</feature>
<keyword evidence="3 4" id="KW-0697">Rotamase</keyword>
<evidence type="ECO:0000256" key="2">
    <source>
        <dbReference type="ARBA" id="ARBA00013194"/>
    </source>
</evidence>
<feature type="signal peptide" evidence="6">
    <location>
        <begin position="1"/>
        <end position="23"/>
    </location>
</feature>
<evidence type="ECO:0000313" key="8">
    <source>
        <dbReference type="EMBL" id="PQJ30637.1"/>
    </source>
</evidence>
<accession>A0A2S7U7U8</accession>
<evidence type="ECO:0000256" key="3">
    <source>
        <dbReference type="ARBA" id="ARBA00023110"/>
    </source>
</evidence>
<dbReference type="InterPro" id="IPR046357">
    <property type="entry name" value="PPIase_dom_sf"/>
</dbReference>
<keyword evidence="6" id="KW-0732">Signal</keyword>